<dbReference type="GO" id="GO:0003677">
    <property type="term" value="F:DNA binding"/>
    <property type="evidence" value="ECO:0007669"/>
    <property type="project" value="UniProtKB-UniRule"/>
</dbReference>
<dbReference type="RefSeq" id="WP_225354976.1">
    <property type="nucleotide sequence ID" value="NZ_AZFJ01000059.1"/>
</dbReference>
<protein>
    <submittedName>
        <fullName evidence="4">Transcription regulator</fullName>
    </submittedName>
</protein>
<evidence type="ECO:0000313" key="4">
    <source>
        <dbReference type="EMBL" id="KRL84696.1"/>
    </source>
</evidence>
<evidence type="ECO:0000259" key="3">
    <source>
        <dbReference type="PROSITE" id="PS50977"/>
    </source>
</evidence>
<dbReference type="InterPro" id="IPR009057">
    <property type="entry name" value="Homeodomain-like_sf"/>
</dbReference>
<dbReference type="EMBL" id="AZFJ01000059">
    <property type="protein sequence ID" value="KRL84696.1"/>
    <property type="molecule type" value="Genomic_DNA"/>
</dbReference>
<dbReference type="SUPFAM" id="SSF46689">
    <property type="entry name" value="Homeodomain-like"/>
    <property type="match status" value="1"/>
</dbReference>
<evidence type="ECO:0000256" key="2">
    <source>
        <dbReference type="PROSITE-ProRule" id="PRU00335"/>
    </source>
</evidence>
<evidence type="ECO:0000313" key="5">
    <source>
        <dbReference type="Proteomes" id="UP000051922"/>
    </source>
</evidence>
<keyword evidence="1 2" id="KW-0238">DNA-binding</keyword>
<dbReference type="InterPro" id="IPR001647">
    <property type="entry name" value="HTH_TetR"/>
</dbReference>
<dbReference type="AlphaFoldDB" id="A0A0R1U0L4"/>
<evidence type="ECO:0000256" key="1">
    <source>
        <dbReference type="ARBA" id="ARBA00023125"/>
    </source>
</evidence>
<comment type="caution">
    <text evidence="4">The sequence shown here is derived from an EMBL/GenBank/DDBJ whole genome shotgun (WGS) entry which is preliminary data.</text>
</comment>
<reference evidence="4 5" key="1">
    <citation type="journal article" date="2015" name="Genome Announc.">
        <title>Expanding the biotechnology potential of lactobacilli through comparative genomics of 213 strains and associated genera.</title>
        <authorList>
            <person name="Sun Z."/>
            <person name="Harris H.M."/>
            <person name="McCann A."/>
            <person name="Guo C."/>
            <person name="Argimon S."/>
            <person name="Zhang W."/>
            <person name="Yang X."/>
            <person name="Jeffery I.B."/>
            <person name="Cooney J.C."/>
            <person name="Kagawa T.F."/>
            <person name="Liu W."/>
            <person name="Song Y."/>
            <person name="Salvetti E."/>
            <person name="Wrobel A."/>
            <person name="Rasinkangas P."/>
            <person name="Parkhill J."/>
            <person name="Rea M.C."/>
            <person name="O'Sullivan O."/>
            <person name="Ritari J."/>
            <person name="Douillard F.P."/>
            <person name="Paul Ross R."/>
            <person name="Yang R."/>
            <person name="Briner A.E."/>
            <person name="Felis G.E."/>
            <person name="de Vos W.M."/>
            <person name="Barrangou R."/>
            <person name="Klaenhammer T.R."/>
            <person name="Caufield P.W."/>
            <person name="Cui Y."/>
            <person name="Zhang H."/>
            <person name="O'Toole P.W."/>
        </authorList>
    </citation>
    <scope>NUCLEOTIDE SEQUENCE [LARGE SCALE GENOMIC DNA]</scope>
    <source>
        <strain evidence="4 5">DSM 15945</strain>
    </source>
</reference>
<organism evidence="4 5">
    <name type="scientific">Lacticaseibacillus pantheris DSM 15945 = JCM 12539 = NBRC 106106</name>
    <dbReference type="NCBI Taxonomy" id="1423783"/>
    <lineage>
        <taxon>Bacteria</taxon>
        <taxon>Bacillati</taxon>
        <taxon>Bacillota</taxon>
        <taxon>Bacilli</taxon>
        <taxon>Lactobacillales</taxon>
        <taxon>Lactobacillaceae</taxon>
        <taxon>Lacticaseibacillus</taxon>
    </lineage>
</organism>
<name>A0A0R1U0L4_9LACO</name>
<dbReference type="Gene3D" id="1.10.357.10">
    <property type="entry name" value="Tetracycline Repressor, domain 2"/>
    <property type="match status" value="1"/>
</dbReference>
<dbReference type="STRING" id="1423783.FC50_GL002011"/>
<feature type="DNA-binding region" description="H-T-H motif" evidence="2">
    <location>
        <begin position="35"/>
        <end position="54"/>
    </location>
</feature>
<feature type="domain" description="HTH tetR-type" evidence="3">
    <location>
        <begin position="12"/>
        <end position="72"/>
    </location>
</feature>
<keyword evidence="5" id="KW-1185">Reference proteome</keyword>
<dbReference type="PROSITE" id="PS50977">
    <property type="entry name" value="HTH_TETR_2"/>
    <property type="match status" value="1"/>
</dbReference>
<dbReference type="PATRIC" id="fig|1423783.4.peg.2061"/>
<proteinExistence type="predicted"/>
<accession>A0A0R1U0L4</accession>
<gene>
    <name evidence="4" type="ORF">FC50_GL002011</name>
</gene>
<sequence length="203" mass="23585">MSATKHAQQIREDSINYLTTALLQLLEKKPLAEIKVTELVARAGVSRMAYYRNFDTLEDILRAYFAPRISHLFDDVIERVPTDAKIADMQQFFEEMGAALSLAERRNYEYIIQRLFDGNMRRFYDNNRHWDGLDPTAKRYWAKFMSAGVYGIWREWLLHGQQERLADIHLLVGTMQDATSAALGSVDLHNNARMPISPNERED</sequence>
<dbReference type="Proteomes" id="UP000051922">
    <property type="component" value="Unassembled WGS sequence"/>
</dbReference>